<evidence type="ECO:0000256" key="8">
    <source>
        <dbReference type="ARBA" id="ARBA00023136"/>
    </source>
</evidence>
<accession>A0ABV0KG80</accession>
<comment type="function">
    <text evidence="9">Probably participates in protein translocation into and across both the cytoplasmic and thylakoid membranes in cyanobacterial cells.</text>
</comment>
<keyword evidence="2 9" id="KW-0813">Transport</keyword>
<dbReference type="InterPro" id="IPR022646">
    <property type="entry name" value="SecD/SecF_CS"/>
</dbReference>
<evidence type="ECO:0000256" key="6">
    <source>
        <dbReference type="ARBA" id="ARBA00022989"/>
    </source>
</evidence>
<feature type="transmembrane region" description="Helical" evidence="9">
    <location>
        <begin position="198"/>
        <end position="219"/>
    </location>
</feature>
<evidence type="ECO:0000313" key="11">
    <source>
        <dbReference type="EMBL" id="MEP1058253.1"/>
    </source>
</evidence>
<dbReference type="NCBIfam" id="TIGR00966">
    <property type="entry name" value="transloc_SecF"/>
    <property type="match status" value="1"/>
</dbReference>
<dbReference type="EMBL" id="JAMPLM010000004">
    <property type="protein sequence ID" value="MEP1058253.1"/>
    <property type="molecule type" value="Genomic_DNA"/>
</dbReference>
<evidence type="ECO:0000256" key="5">
    <source>
        <dbReference type="ARBA" id="ARBA00022927"/>
    </source>
</evidence>
<dbReference type="Pfam" id="PF07549">
    <property type="entry name" value="Sec_GG"/>
    <property type="match status" value="1"/>
</dbReference>
<dbReference type="PANTHER" id="PTHR30081">
    <property type="entry name" value="PROTEIN-EXPORT MEMBRANE PROTEIN SEC"/>
    <property type="match status" value="1"/>
</dbReference>
<comment type="function">
    <text evidence="9">Part of the Sec protein translocase complex. Interacts with the SecYEG preprotein conducting channel. SecDF uses the proton motive force (PMF) to complete protein translocation after the ATP-dependent function of SecA.</text>
</comment>
<keyword evidence="12" id="KW-1185">Reference proteome</keyword>
<feature type="transmembrane region" description="Helical" evidence="9">
    <location>
        <begin position="250"/>
        <end position="268"/>
    </location>
</feature>
<dbReference type="InterPro" id="IPR022813">
    <property type="entry name" value="SecD/SecF_arch_bac"/>
</dbReference>
<dbReference type="Proteomes" id="UP001476950">
    <property type="component" value="Unassembled WGS sequence"/>
</dbReference>
<evidence type="ECO:0000313" key="12">
    <source>
        <dbReference type="Proteomes" id="UP001476950"/>
    </source>
</evidence>
<gene>
    <name evidence="9 11" type="primary">secF</name>
    <name evidence="11" type="ORF">NDI38_07345</name>
</gene>
<keyword evidence="7 9" id="KW-0811">Translocation</keyword>
<feature type="transmembrane region" description="Helical" evidence="9">
    <location>
        <begin position="139"/>
        <end position="160"/>
    </location>
</feature>
<dbReference type="InterPro" id="IPR055344">
    <property type="entry name" value="SecD_SecF_C_bact"/>
</dbReference>
<comment type="caution">
    <text evidence="11">The sequence shown here is derived from an EMBL/GenBank/DDBJ whole genome shotgun (WGS) entry which is preliminary data.</text>
</comment>
<keyword evidence="6 9" id="KW-1133">Transmembrane helix</keyword>
<sequence>MKLQIVRQRKLWWTVSSVLILAGIIAMLISWQQLGSPLRPSLDFVGGTRLQVERDCSKPNACDQPIDIAAVRDVMTAEGLGDSSIQLLGKEQQALSIRTKPLNPDERVRVLETLSSKLGAFDPTKNQIDTVGPVIGQQLFASGMLALIVSFALIMVYLSFRFQLDYAIFAIIALFHDVLITVGIFAMLGLTIGTEVDSLFIVALLTIVGFSVNDTVVIYDRIRETKAESPTRPINDIVDEAVNQTLARSINTTVTVLLTLFSIFFFGGETLKNFALALIIGFGVGAYSSIFIAGTLLAFWRERAEVLTPATATVDLGGSNLASTNDISTRADDA</sequence>
<feature type="domain" description="Protein export membrane protein SecD/SecF C-terminal" evidence="10">
    <location>
        <begin position="115"/>
        <end position="302"/>
    </location>
</feature>
<evidence type="ECO:0000256" key="1">
    <source>
        <dbReference type="ARBA" id="ARBA00004651"/>
    </source>
</evidence>
<reference evidence="11 12" key="1">
    <citation type="submission" date="2022-04" db="EMBL/GenBank/DDBJ databases">
        <title>Positive selection, recombination, and allopatry shape intraspecific diversity of widespread and dominant cyanobacteria.</title>
        <authorList>
            <person name="Wei J."/>
            <person name="Shu W."/>
            <person name="Hu C."/>
        </authorList>
    </citation>
    <scope>NUCLEOTIDE SEQUENCE [LARGE SCALE GENOMIC DNA]</scope>
    <source>
        <strain evidence="11 12">AS-A4</strain>
    </source>
</reference>
<dbReference type="PANTHER" id="PTHR30081:SF8">
    <property type="entry name" value="PROTEIN TRANSLOCASE SUBUNIT SECF"/>
    <property type="match status" value="1"/>
</dbReference>
<dbReference type="HAMAP" id="MF_01464_B">
    <property type="entry name" value="SecF_B"/>
    <property type="match status" value="1"/>
</dbReference>
<feature type="transmembrane region" description="Helical" evidence="9">
    <location>
        <begin position="12"/>
        <end position="31"/>
    </location>
</feature>
<proteinExistence type="inferred from homology"/>
<dbReference type="RefSeq" id="WP_190454964.1">
    <property type="nucleotide sequence ID" value="NZ_JAMPLM010000004.1"/>
</dbReference>
<dbReference type="InterPro" id="IPR022645">
    <property type="entry name" value="SecD/SecF_bac"/>
</dbReference>
<comment type="similarity">
    <text evidence="9">Belongs to the SecD/SecF family. SecF subfamily.</text>
</comment>
<feature type="transmembrane region" description="Helical" evidence="9">
    <location>
        <begin position="274"/>
        <end position="300"/>
    </location>
</feature>
<protein>
    <recommendedName>
        <fullName evidence="9">Protein-export membrane protein SecF</fullName>
    </recommendedName>
</protein>
<evidence type="ECO:0000256" key="9">
    <source>
        <dbReference type="HAMAP-Rule" id="MF_01464"/>
    </source>
</evidence>
<evidence type="ECO:0000256" key="3">
    <source>
        <dbReference type="ARBA" id="ARBA00022475"/>
    </source>
</evidence>
<evidence type="ECO:0000256" key="2">
    <source>
        <dbReference type="ARBA" id="ARBA00022448"/>
    </source>
</evidence>
<comment type="subcellular location">
    <subcellularLocation>
        <location evidence="1 9">Cell membrane</location>
        <topology evidence="1 9">Multi-pass membrane protein</topology>
    </subcellularLocation>
</comment>
<comment type="subunit">
    <text evidence="9">Forms a complex with SecD. Part of the essential Sec protein translocation apparatus which comprises SecA, SecYEG and auxiliary proteins SecDF. Other proteins may also be involved.</text>
</comment>
<keyword evidence="5 9" id="KW-0653">Protein transport</keyword>
<dbReference type="InterPro" id="IPR048634">
    <property type="entry name" value="SecD_SecF_C"/>
</dbReference>
<evidence type="ECO:0000256" key="7">
    <source>
        <dbReference type="ARBA" id="ARBA00023010"/>
    </source>
</evidence>
<dbReference type="NCBIfam" id="TIGR00916">
    <property type="entry name" value="2A0604s01"/>
    <property type="match status" value="1"/>
</dbReference>
<keyword evidence="3 9" id="KW-1003">Cell membrane</keyword>
<dbReference type="InterPro" id="IPR005665">
    <property type="entry name" value="SecF_bac"/>
</dbReference>
<evidence type="ECO:0000259" key="10">
    <source>
        <dbReference type="Pfam" id="PF02355"/>
    </source>
</evidence>
<dbReference type="SUPFAM" id="SSF82866">
    <property type="entry name" value="Multidrug efflux transporter AcrB transmembrane domain"/>
    <property type="match status" value="1"/>
</dbReference>
<keyword evidence="4 9" id="KW-0812">Transmembrane</keyword>
<name>A0ABV0KG80_9CYAN</name>
<dbReference type="Pfam" id="PF02355">
    <property type="entry name" value="SecD_SecF_C"/>
    <property type="match status" value="1"/>
</dbReference>
<dbReference type="Gene3D" id="1.20.1640.10">
    <property type="entry name" value="Multidrug efflux transporter AcrB transmembrane domain"/>
    <property type="match status" value="1"/>
</dbReference>
<feature type="transmembrane region" description="Helical" evidence="9">
    <location>
        <begin position="167"/>
        <end position="192"/>
    </location>
</feature>
<organism evidence="11 12">
    <name type="scientific">Stenomitos frigidus AS-A4</name>
    <dbReference type="NCBI Taxonomy" id="2933935"/>
    <lineage>
        <taxon>Bacteria</taxon>
        <taxon>Bacillati</taxon>
        <taxon>Cyanobacteriota</taxon>
        <taxon>Cyanophyceae</taxon>
        <taxon>Leptolyngbyales</taxon>
        <taxon>Leptolyngbyaceae</taxon>
        <taxon>Stenomitos</taxon>
    </lineage>
</organism>
<dbReference type="PRINTS" id="PR01755">
    <property type="entry name" value="SECFTRNLCASE"/>
</dbReference>
<evidence type="ECO:0000256" key="4">
    <source>
        <dbReference type="ARBA" id="ARBA00022692"/>
    </source>
</evidence>
<keyword evidence="8 9" id="KW-0472">Membrane</keyword>